<dbReference type="Gene3D" id="3.30.9.10">
    <property type="entry name" value="D-Amino Acid Oxidase, subunit A, domain 2"/>
    <property type="match status" value="1"/>
</dbReference>
<feature type="domain" description="Phenol hydroxylase-like C-terminal dimerisation" evidence="6">
    <location>
        <begin position="506"/>
        <end position="700"/>
    </location>
</feature>
<evidence type="ECO:0000313" key="8">
    <source>
        <dbReference type="Proteomes" id="UP001322138"/>
    </source>
</evidence>
<evidence type="ECO:0008006" key="9">
    <source>
        <dbReference type="Google" id="ProtNLM"/>
    </source>
</evidence>
<keyword evidence="2" id="KW-0285">Flavoprotein</keyword>
<evidence type="ECO:0000313" key="7">
    <source>
        <dbReference type="EMBL" id="KAK4640903.1"/>
    </source>
</evidence>
<feature type="domain" description="FAD-binding" evidence="5">
    <location>
        <begin position="76"/>
        <end position="474"/>
    </location>
</feature>
<dbReference type="GeneID" id="87900697"/>
<dbReference type="Proteomes" id="UP001322138">
    <property type="component" value="Unassembled WGS sequence"/>
</dbReference>
<dbReference type="Gene3D" id="3.40.30.20">
    <property type="match status" value="1"/>
</dbReference>
<protein>
    <recommendedName>
        <fullName evidence="9">Phenol 2-monooxygenase</fullName>
    </recommendedName>
</protein>
<dbReference type="SUPFAM" id="SSF51905">
    <property type="entry name" value="FAD/NAD(P)-binding domain"/>
    <property type="match status" value="1"/>
</dbReference>
<dbReference type="InterPro" id="IPR002938">
    <property type="entry name" value="FAD-bd"/>
</dbReference>
<keyword evidence="3" id="KW-0274">FAD</keyword>
<comment type="similarity">
    <text evidence="1">Belongs to the PheA/TfdB FAD monooxygenase family.</text>
</comment>
<organism evidence="7 8">
    <name type="scientific">Podospora bellae-mahoneyi</name>
    <dbReference type="NCBI Taxonomy" id="2093777"/>
    <lineage>
        <taxon>Eukaryota</taxon>
        <taxon>Fungi</taxon>
        <taxon>Dikarya</taxon>
        <taxon>Ascomycota</taxon>
        <taxon>Pezizomycotina</taxon>
        <taxon>Sordariomycetes</taxon>
        <taxon>Sordariomycetidae</taxon>
        <taxon>Sordariales</taxon>
        <taxon>Podosporaceae</taxon>
        <taxon>Podospora</taxon>
    </lineage>
</organism>
<dbReference type="Pfam" id="PF07976">
    <property type="entry name" value="Phe_hydrox_dim"/>
    <property type="match status" value="1"/>
</dbReference>
<dbReference type="InterPro" id="IPR036249">
    <property type="entry name" value="Thioredoxin-like_sf"/>
</dbReference>
<dbReference type="SUPFAM" id="SSF54373">
    <property type="entry name" value="FAD-linked reductases, C-terminal domain"/>
    <property type="match status" value="1"/>
</dbReference>
<dbReference type="Pfam" id="PF01494">
    <property type="entry name" value="FAD_binding_3"/>
    <property type="match status" value="1"/>
</dbReference>
<dbReference type="PRINTS" id="PR00420">
    <property type="entry name" value="RNGMNOXGNASE"/>
</dbReference>
<dbReference type="InterPro" id="IPR036188">
    <property type="entry name" value="FAD/NAD-bd_sf"/>
</dbReference>
<proteinExistence type="inferred from homology"/>
<evidence type="ECO:0000256" key="2">
    <source>
        <dbReference type="ARBA" id="ARBA00022630"/>
    </source>
</evidence>
<evidence type="ECO:0000259" key="6">
    <source>
        <dbReference type="Pfam" id="PF07976"/>
    </source>
</evidence>
<evidence type="ECO:0000259" key="5">
    <source>
        <dbReference type="Pfam" id="PF01494"/>
    </source>
</evidence>
<dbReference type="RefSeq" id="XP_062729879.1">
    <property type="nucleotide sequence ID" value="XM_062881215.1"/>
</dbReference>
<accession>A0ABR0FBZ0</accession>
<dbReference type="CDD" id="cd02979">
    <property type="entry name" value="PHOX_C"/>
    <property type="match status" value="1"/>
</dbReference>
<keyword evidence="8" id="KW-1185">Reference proteome</keyword>
<dbReference type="EMBL" id="JAFFGZ010000008">
    <property type="protein sequence ID" value="KAK4640903.1"/>
    <property type="molecule type" value="Genomic_DNA"/>
</dbReference>
<comment type="caution">
    <text evidence="7">The sequence shown here is derived from an EMBL/GenBank/DDBJ whole genome shotgun (WGS) entry which is preliminary data.</text>
</comment>
<name>A0ABR0FBZ0_9PEZI</name>
<dbReference type="PANTHER" id="PTHR43004:SF16">
    <property type="entry name" value="PHENOL 2-MONOOXYGENASE FSQG"/>
    <property type="match status" value="1"/>
</dbReference>
<reference evidence="7 8" key="1">
    <citation type="journal article" date="2023" name="bioRxiv">
        <title>High-quality genome assemblies of four members of thePodospora anserinaspecies complex.</title>
        <authorList>
            <person name="Ament-Velasquez S.L."/>
            <person name="Vogan A.A."/>
            <person name="Wallerman O."/>
            <person name="Hartmann F."/>
            <person name="Gautier V."/>
            <person name="Silar P."/>
            <person name="Giraud T."/>
            <person name="Johannesson H."/>
        </authorList>
    </citation>
    <scope>NUCLEOTIDE SEQUENCE [LARGE SCALE GENOMIC DNA]</scope>
    <source>
        <strain evidence="7 8">CBS 112042</strain>
    </source>
</reference>
<sequence>MARLICGPPETNWQPGAPRVSSQLPPELTNDIGLYPPSKVPGTPRCVHDKHRASTASPCSDYPILHNMSPPASTKVDLLIVGAGPAGLALANWFRGSNIKVLIVDKKPGPTPRGQAEGLKSTTNEIFDSYGIGPQVTAESWRLEEIACWGPRKDGGEGIVREQVIPDRVAELGKPRETMLQQSRVEHHMLHNILSHDNIEIRYSTAPISVDVDTSCVHEADTFPVSVSLEKVTTNTNTTIGDTTNGTNYHATNGHHINGQNGHQPDEHDAPSDKISAKYIVGCDGARSWLRKQLDVSMEGDLTDSVFGVVDMVPKSNFPDIRRVCYLRAASGTILLVPRSNKEVRMYIPVESGTALPDPKDLTFGRVMDAARKIIAPYTMEVGSVSWWSAYRVRQRVGNHFSRLNERAFLVGDAVHTHSPKAGQGMNTSIQDAYNLGWKLRLTLKGKVRSSGARQDLLRTYESERRPVALDLIAFDKGFLKLFAAPSAQFDTEILQALKFTTGLSIRYPPSCAVQLPKGIEQLGPSLLKADLVPGKRLPDFRVVYQADGVPTWMHKRLSATGQFRVMIFAGDISDSTASKRLHDVGKYLGESKSLKHVVMPQSEQEPLVEVLVVHCAERDLVDLLALPEVYRPWSDESGYDFWRVFADVESVHDGHGRAYERLEIDRQVGCTVVVRPDGYIGAVLEVDDVEGVERYFEGMNVS</sequence>
<dbReference type="InterPro" id="IPR050641">
    <property type="entry name" value="RIFMO-like"/>
</dbReference>
<dbReference type="Gene3D" id="3.50.50.60">
    <property type="entry name" value="FAD/NAD(P)-binding domain"/>
    <property type="match status" value="1"/>
</dbReference>
<evidence type="ECO:0000256" key="4">
    <source>
        <dbReference type="ARBA" id="ARBA00023002"/>
    </source>
</evidence>
<dbReference type="PANTHER" id="PTHR43004">
    <property type="entry name" value="TRK SYSTEM POTASSIUM UPTAKE PROTEIN"/>
    <property type="match status" value="1"/>
</dbReference>
<keyword evidence="4" id="KW-0560">Oxidoreductase</keyword>
<dbReference type="InterPro" id="IPR038220">
    <property type="entry name" value="PHOX_C_sf"/>
</dbReference>
<gene>
    <name evidence="7" type="ORF">QC761_607840</name>
</gene>
<dbReference type="SUPFAM" id="SSF52833">
    <property type="entry name" value="Thioredoxin-like"/>
    <property type="match status" value="1"/>
</dbReference>
<dbReference type="InterPro" id="IPR012941">
    <property type="entry name" value="Phe_hydrox_C_dim_dom"/>
</dbReference>
<evidence type="ECO:0000256" key="1">
    <source>
        <dbReference type="ARBA" id="ARBA00007801"/>
    </source>
</evidence>
<evidence type="ECO:0000256" key="3">
    <source>
        <dbReference type="ARBA" id="ARBA00022827"/>
    </source>
</evidence>